<evidence type="ECO:0000256" key="7">
    <source>
        <dbReference type="ARBA" id="ARBA00022695"/>
    </source>
</evidence>
<dbReference type="EMBL" id="LWAF01000008">
    <property type="protein sequence ID" value="ODN30304.1"/>
    <property type="molecule type" value="Genomic_DNA"/>
</dbReference>
<dbReference type="InterPro" id="IPR019779">
    <property type="entry name" value="GalP_UDPtransf1_His-AS"/>
</dbReference>
<evidence type="ECO:0000256" key="15">
    <source>
        <dbReference type="RuleBase" id="RU000506"/>
    </source>
</evidence>
<keyword evidence="8 14" id="KW-0479">Metal-binding</keyword>
<comment type="caution">
    <text evidence="18">The sequence shown here is derived from an EMBL/GenBank/DDBJ whole genome shotgun (WGS) entry which is preliminary data.</text>
</comment>
<feature type="binding site" evidence="14">
    <location>
        <position position="34"/>
    </location>
    <ligand>
        <name>Zn(2+)</name>
        <dbReference type="ChEBI" id="CHEBI:29105"/>
    </ligand>
</feature>
<feature type="binding site" evidence="14">
    <location>
        <position position="31"/>
    </location>
    <ligand>
        <name>Zn(2+)</name>
        <dbReference type="ChEBI" id="CHEBI:29105"/>
    </ligand>
</feature>
<dbReference type="Pfam" id="PF01087">
    <property type="entry name" value="GalP_UDP_transf"/>
    <property type="match status" value="1"/>
</dbReference>
<evidence type="ECO:0000256" key="5">
    <source>
        <dbReference type="ARBA" id="ARBA00016340"/>
    </source>
</evidence>
<reference evidence="19" key="1">
    <citation type="submission" date="2016-04" db="EMBL/GenBank/DDBJ databases">
        <title>The genome sequence project of a novel Fervidobacterium isolate from a hot spring in Thailand.</title>
        <authorList>
            <person name="Gonzalez J.M."/>
            <person name="Cuecas A."/>
            <person name="Kanoksilapatham W."/>
        </authorList>
    </citation>
    <scope>NUCLEOTIDE SEQUENCE [LARGE SCALE GENOMIC DNA]</scope>
    <source>
        <strain evidence="19">FC2004</strain>
    </source>
</reference>
<evidence type="ECO:0000256" key="14">
    <source>
        <dbReference type="PIRSR" id="PIRSR000808-3"/>
    </source>
</evidence>
<dbReference type="SUPFAM" id="SSF54197">
    <property type="entry name" value="HIT-like"/>
    <property type="match status" value="2"/>
</dbReference>
<dbReference type="EC" id="2.7.7.12" evidence="4 12"/>
<comment type="similarity">
    <text evidence="3 15">Belongs to the galactose-1-phosphate uridylyltransferase type 1 family.</text>
</comment>
<dbReference type="Pfam" id="PF02744">
    <property type="entry name" value="GalP_UDP_tr_C"/>
    <property type="match status" value="1"/>
</dbReference>
<dbReference type="InterPro" id="IPR001937">
    <property type="entry name" value="GalP_UDPtransf1"/>
</dbReference>
<keyword evidence="10 15" id="KW-0299">Galactose metabolism</keyword>
<dbReference type="PANTHER" id="PTHR11943">
    <property type="entry name" value="GALACTOSE-1-PHOSPHATE URIDYLYLTRANSFERASE"/>
    <property type="match status" value="1"/>
</dbReference>
<evidence type="ECO:0000256" key="2">
    <source>
        <dbReference type="ARBA" id="ARBA00004947"/>
    </source>
</evidence>
<dbReference type="AlphaFoldDB" id="A0A1E3G200"/>
<dbReference type="PIRSF" id="PIRSF000808">
    <property type="entry name" value="GalT"/>
    <property type="match status" value="1"/>
</dbReference>
<evidence type="ECO:0000256" key="3">
    <source>
        <dbReference type="ARBA" id="ARBA00010951"/>
    </source>
</evidence>
<feature type="binding site" evidence="14">
    <location>
        <position position="88"/>
    </location>
    <ligand>
        <name>Zn(2+)</name>
        <dbReference type="ChEBI" id="CHEBI:29105"/>
    </ligand>
</feature>
<protein>
    <recommendedName>
        <fullName evidence="5 12">Galactose-1-phosphate uridylyltransferase</fullName>
        <ecNumber evidence="4 12">2.7.7.12</ecNumber>
    </recommendedName>
</protein>
<evidence type="ECO:0000256" key="10">
    <source>
        <dbReference type="ARBA" id="ARBA00023144"/>
    </source>
</evidence>
<evidence type="ECO:0000256" key="4">
    <source>
        <dbReference type="ARBA" id="ARBA00012384"/>
    </source>
</evidence>
<feature type="domain" description="Galactose-1-phosphate uridyl transferase C-terminal" evidence="17">
    <location>
        <begin position="161"/>
        <end position="280"/>
    </location>
</feature>
<comment type="pathway">
    <text evidence="2 15">Carbohydrate metabolism; galactose metabolism.</text>
</comment>
<dbReference type="InterPro" id="IPR005850">
    <property type="entry name" value="GalP_Utransf_C"/>
</dbReference>
<evidence type="ECO:0000313" key="18">
    <source>
        <dbReference type="EMBL" id="ODN30304.1"/>
    </source>
</evidence>
<dbReference type="InterPro" id="IPR005849">
    <property type="entry name" value="GalP_Utransf_N"/>
</dbReference>
<dbReference type="OrthoDB" id="9769064at2"/>
<dbReference type="Gene3D" id="3.30.428.10">
    <property type="entry name" value="HIT-like"/>
    <property type="match status" value="2"/>
</dbReference>
<evidence type="ECO:0000256" key="8">
    <source>
        <dbReference type="ARBA" id="ARBA00022723"/>
    </source>
</evidence>
<dbReference type="GO" id="GO:0008108">
    <property type="term" value="F:UDP-glucose:hexose-1-phosphate uridylyltransferase activity"/>
    <property type="evidence" value="ECO:0007669"/>
    <property type="project" value="UniProtKB-UniRule"/>
</dbReference>
<feature type="active site" description="Tele-UMP-histidine intermediate" evidence="13">
    <location>
        <position position="141"/>
    </location>
</feature>
<sequence length="318" mass="37280">MLERRYNVLTGEWVIVSALTQQRPTNPTNECPLCVGGAEFSEPYDLCSFDNRFPSLRVDAPEVYYEDEIYAKERALGKCEVVVYTVEHESAMSLMPVHQIEKLIKMWADRYLELSKLPFVKYVFIFENRGAQVGATLPHPHGQLYAFPFIPKRIEAKLTALTRYFDEHHSCALCDVIERELKHGERIVHENEAFIAVVPFYARWPYEVHVYPKRHVGSIVELNNKERYLLSKVLKVVTMKYDLLFQQAFPYMMMLFQAPVNDVRYQHAFHFHVEFNPVKRDKDKIKWMASVETGTWAFINPKIPEEAARELRSVEVLE</sequence>
<gene>
    <name evidence="18" type="ORF">A4H02_06390</name>
</gene>
<keyword evidence="6 15" id="KW-0808">Transferase</keyword>
<dbReference type="Proteomes" id="UP000094570">
    <property type="component" value="Unassembled WGS sequence"/>
</dbReference>
<dbReference type="GO" id="GO:0005737">
    <property type="term" value="C:cytoplasm"/>
    <property type="evidence" value="ECO:0007669"/>
    <property type="project" value="TreeGrafter"/>
</dbReference>
<keyword evidence="11 15" id="KW-0119">Carbohydrate metabolism</keyword>
<dbReference type="PROSITE" id="PS00117">
    <property type="entry name" value="GAL_P_UDP_TRANSF_I"/>
    <property type="match status" value="1"/>
</dbReference>
<keyword evidence="7 15" id="KW-0548">Nucleotidyltransferase</keyword>
<evidence type="ECO:0000313" key="19">
    <source>
        <dbReference type="Proteomes" id="UP000094570"/>
    </source>
</evidence>
<dbReference type="CDD" id="cd00608">
    <property type="entry name" value="GalT"/>
    <property type="match status" value="1"/>
</dbReference>
<keyword evidence="19" id="KW-1185">Reference proteome</keyword>
<dbReference type="GO" id="GO:0033499">
    <property type="term" value="P:galactose catabolic process via UDP-galactose, Leloir pathway"/>
    <property type="evidence" value="ECO:0007669"/>
    <property type="project" value="TreeGrafter"/>
</dbReference>
<evidence type="ECO:0000256" key="11">
    <source>
        <dbReference type="ARBA" id="ARBA00023277"/>
    </source>
</evidence>
<comment type="cofactor">
    <cofactor evidence="14">
        <name>Zn(2+)</name>
        <dbReference type="ChEBI" id="CHEBI:29105"/>
    </cofactor>
    <text evidence="14">Binds 1 zinc ion per subunit.</text>
</comment>
<dbReference type="InterPro" id="IPR036265">
    <property type="entry name" value="HIT-like_sf"/>
</dbReference>
<dbReference type="PANTHER" id="PTHR11943:SF1">
    <property type="entry name" value="GALACTOSE-1-PHOSPHATE URIDYLYLTRANSFERASE"/>
    <property type="match status" value="1"/>
</dbReference>
<organism evidence="18 19">
    <name type="scientific">Fervidobacterium thailandense</name>
    <dbReference type="NCBI Taxonomy" id="1008305"/>
    <lineage>
        <taxon>Bacteria</taxon>
        <taxon>Thermotogati</taxon>
        <taxon>Thermotogota</taxon>
        <taxon>Thermotogae</taxon>
        <taxon>Thermotogales</taxon>
        <taxon>Fervidobacteriaceae</taxon>
        <taxon>Fervidobacterium</taxon>
    </lineage>
</organism>
<dbReference type="UniPathway" id="UPA00214"/>
<evidence type="ECO:0000256" key="13">
    <source>
        <dbReference type="PIRSR" id="PIRSR000808-1"/>
    </source>
</evidence>
<dbReference type="GO" id="GO:0008270">
    <property type="term" value="F:zinc ion binding"/>
    <property type="evidence" value="ECO:0007669"/>
    <property type="project" value="InterPro"/>
</dbReference>
<accession>A0A1E3G200</accession>
<evidence type="ECO:0000259" key="16">
    <source>
        <dbReference type="Pfam" id="PF01087"/>
    </source>
</evidence>
<feature type="domain" description="Galactose-1-phosphate uridyl transferase N-terminal" evidence="16">
    <location>
        <begin position="3"/>
        <end position="151"/>
    </location>
</feature>
<evidence type="ECO:0000256" key="1">
    <source>
        <dbReference type="ARBA" id="ARBA00001107"/>
    </source>
</evidence>
<dbReference type="RefSeq" id="WP_069293328.1">
    <property type="nucleotide sequence ID" value="NZ_CP140110.1"/>
</dbReference>
<name>A0A1E3G200_9BACT</name>
<evidence type="ECO:0000259" key="17">
    <source>
        <dbReference type="Pfam" id="PF02744"/>
    </source>
</evidence>
<comment type="catalytic activity">
    <reaction evidence="1 15">
        <text>alpha-D-galactose 1-phosphate + UDP-alpha-D-glucose = alpha-D-glucose 1-phosphate + UDP-alpha-D-galactose</text>
        <dbReference type="Rhea" id="RHEA:13989"/>
        <dbReference type="ChEBI" id="CHEBI:58336"/>
        <dbReference type="ChEBI" id="CHEBI:58601"/>
        <dbReference type="ChEBI" id="CHEBI:58885"/>
        <dbReference type="ChEBI" id="CHEBI:66914"/>
        <dbReference type="EC" id="2.7.7.12"/>
    </reaction>
</comment>
<keyword evidence="9 14" id="KW-0862">Zinc</keyword>
<evidence type="ECO:0000256" key="12">
    <source>
        <dbReference type="NCBIfam" id="TIGR00209"/>
    </source>
</evidence>
<dbReference type="NCBIfam" id="TIGR00209">
    <property type="entry name" value="galT_1"/>
    <property type="match status" value="1"/>
</dbReference>
<evidence type="ECO:0000256" key="9">
    <source>
        <dbReference type="ARBA" id="ARBA00022833"/>
    </source>
</evidence>
<proteinExistence type="inferred from homology"/>
<dbReference type="STRING" id="1008305.A4H02_06390"/>
<evidence type="ECO:0000256" key="6">
    <source>
        <dbReference type="ARBA" id="ARBA00022679"/>
    </source>
</evidence>
<feature type="binding site" evidence="14">
    <location>
        <position position="139"/>
    </location>
    <ligand>
        <name>Zn(2+)</name>
        <dbReference type="ChEBI" id="CHEBI:29105"/>
    </ligand>
</feature>